<dbReference type="Gene3D" id="3.20.20.10">
    <property type="entry name" value="Alanine racemase"/>
    <property type="match status" value="1"/>
</dbReference>
<evidence type="ECO:0000313" key="5">
    <source>
        <dbReference type="Proteomes" id="UP001274321"/>
    </source>
</evidence>
<dbReference type="PANTHER" id="PTHR28004">
    <property type="entry name" value="ZGC:162816-RELATED"/>
    <property type="match status" value="1"/>
</dbReference>
<protein>
    <submittedName>
        <fullName evidence="4">DSD1 family PLP-dependent enzyme</fullName>
    </submittedName>
</protein>
<dbReference type="RefSeq" id="WP_319845354.1">
    <property type="nucleotide sequence ID" value="NZ_JAXAFJ010000010.1"/>
</dbReference>
<evidence type="ECO:0000259" key="3">
    <source>
        <dbReference type="SMART" id="SM01119"/>
    </source>
</evidence>
<dbReference type="SUPFAM" id="SSF51419">
    <property type="entry name" value="PLP-binding barrel"/>
    <property type="match status" value="1"/>
</dbReference>
<sequence>MTSPMPARIGDPLSRVQTPALIVDLDALDANIGAMAAHVRGTGQVLRPHAKTHKSVEVARRQLAAGAVGLCCQKVSEGEALLPSGVRDLLISNHVVGAGKAQRLCALAREVRTTTLCSDTRHARVLSDAARSAGVQLEILIEIDAGDARMGLPDGDTTGLLQIAQMVQDAPGLRLRGLQVYNGPFQHIRSHEERTSAAVLAANRAKAASQLLQDAGLSCEVISGGGTGSFTADVEAGVLTELQPGSYVFMDADYGRNLDASGAQVSAFRQSLFVQTTVIRTASAGVVYLDAGVKSLNLDSGMPLVKGRPDLGFTKASDEQGRIEASPAGPAPELGEVLMLVPSHCDPTVNQHDWIVAVRNEEVEAVWPVDGRGCLL</sequence>
<dbReference type="Pfam" id="PF01168">
    <property type="entry name" value="Ala_racemase_N"/>
    <property type="match status" value="1"/>
</dbReference>
<feature type="domain" description="D-serine dehydratase-like" evidence="3">
    <location>
        <begin position="271"/>
        <end position="359"/>
    </location>
</feature>
<keyword evidence="2" id="KW-0456">Lyase</keyword>
<reference evidence="4 5" key="1">
    <citation type="submission" date="2023-11" db="EMBL/GenBank/DDBJ databases">
        <authorList>
            <person name="Bao R."/>
        </authorList>
    </citation>
    <scope>NUCLEOTIDE SEQUENCE [LARGE SCALE GENOMIC DNA]</scope>
    <source>
        <strain evidence="4 5">PJ23</strain>
    </source>
</reference>
<name>A0ABU4RUE0_9HYPH</name>
<dbReference type="EMBL" id="JAXAFJ010000010">
    <property type="protein sequence ID" value="MDX6807225.1"/>
    <property type="molecule type" value="Genomic_DNA"/>
</dbReference>
<dbReference type="InterPro" id="IPR026956">
    <property type="entry name" value="D-ser_dehydrat-like_dom"/>
</dbReference>
<dbReference type="Gene3D" id="2.40.37.20">
    <property type="entry name" value="D-serine dehydratase-like domain"/>
    <property type="match status" value="1"/>
</dbReference>
<proteinExistence type="inferred from homology"/>
<evidence type="ECO:0000256" key="2">
    <source>
        <dbReference type="ARBA" id="ARBA00023239"/>
    </source>
</evidence>
<comment type="similarity">
    <text evidence="1">Belongs to the DSD1 family.</text>
</comment>
<comment type="caution">
    <text evidence="4">The sequence shown here is derived from an EMBL/GenBank/DDBJ whole genome shotgun (WGS) entry which is preliminary data.</text>
</comment>
<keyword evidence="5" id="KW-1185">Reference proteome</keyword>
<dbReference type="InterPro" id="IPR051466">
    <property type="entry name" value="D-amino_acid_metab_enzyme"/>
</dbReference>
<dbReference type="CDD" id="cd06819">
    <property type="entry name" value="PLPDE_III_LS_D-TA"/>
    <property type="match status" value="1"/>
</dbReference>
<dbReference type="InterPro" id="IPR001608">
    <property type="entry name" value="Ala_racemase_N"/>
</dbReference>
<accession>A0ABU4RUE0</accession>
<organism evidence="4 5">
    <name type="scientific">Terrihabitans rhizophilus</name>
    <dbReference type="NCBI Taxonomy" id="3092662"/>
    <lineage>
        <taxon>Bacteria</taxon>
        <taxon>Pseudomonadati</taxon>
        <taxon>Pseudomonadota</taxon>
        <taxon>Alphaproteobacteria</taxon>
        <taxon>Hyphomicrobiales</taxon>
        <taxon>Terrihabitans</taxon>
    </lineage>
</organism>
<dbReference type="Proteomes" id="UP001274321">
    <property type="component" value="Unassembled WGS sequence"/>
</dbReference>
<dbReference type="Pfam" id="PF14031">
    <property type="entry name" value="D-ser_dehydrat"/>
    <property type="match status" value="1"/>
</dbReference>
<evidence type="ECO:0000313" key="4">
    <source>
        <dbReference type="EMBL" id="MDX6807225.1"/>
    </source>
</evidence>
<evidence type="ECO:0000256" key="1">
    <source>
        <dbReference type="ARBA" id="ARBA00005323"/>
    </source>
</evidence>
<dbReference type="InterPro" id="IPR029066">
    <property type="entry name" value="PLP-binding_barrel"/>
</dbReference>
<gene>
    <name evidence="4" type="ORF">SCD90_14225</name>
</gene>
<dbReference type="PANTHER" id="PTHR28004:SF2">
    <property type="entry name" value="D-SERINE DEHYDRATASE"/>
    <property type="match status" value="1"/>
</dbReference>
<dbReference type="SMART" id="SM01119">
    <property type="entry name" value="D-ser_dehydrat"/>
    <property type="match status" value="1"/>
</dbReference>
<dbReference type="InterPro" id="IPR042208">
    <property type="entry name" value="D-ser_dehydrat-like_sf"/>
</dbReference>